<organism evidence="8 9">
    <name type="scientific">Didymodactylos carnosus</name>
    <dbReference type="NCBI Taxonomy" id="1234261"/>
    <lineage>
        <taxon>Eukaryota</taxon>
        <taxon>Metazoa</taxon>
        <taxon>Spiralia</taxon>
        <taxon>Gnathifera</taxon>
        <taxon>Rotifera</taxon>
        <taxon>Eurotatoria</taxon>
        <taxon>Bdelloidea</taxon>
        <taxon>Philodinida</taxon>
        <taxon>Philodinidae</taxon>
        <taxon>Didymodactylos</taxon>
    </lineage>
</organism>
<feature type="non-terminal residue" evidence="8">
    <location>
        <position position="1"/>
    </location>
</feature>
<evidence type="ECO:0000256" key="4">
    <source>
        <dbReference type="ARBA" id="ARBA00023136"/>
    </source>
</evidence>
<dbReference type="GO" id="GO:0004930">
    <property type="term" value="F:G protein-coupled receptor activity"/>
    <property type="evidence" value="ECO:0007669"/>
    <property type="project" value="InterPro"/>
</dbReference>
<dbReference type="InterPro" id="IPR000337">
    <property type="entry name" value="GPCR_3"/>
</dbReference>
<gene>
    <name evidence="7" type="ORF">OVA965_LOCUS39323</name>
    <name evidence="8" type="ORF">TMI583_LOCUS40614</name>
</gene>
<comment type="caution">
    <text evidence="8">The sequence shown here is derived from an EMBL/GenBank/DDBJ whole genome shotgun (WGS) entry which is preliminary data.</text>
</comment>
<keyword evidence="4" id="KW-0472">Membrane</keyword>
<keyword evidence="3" id="KW-1133">Transmembrane helix</keyword>
<evidence type="ECO:0000256" key="6">
    <source>
        <dbReference type="ARBA" id="ARBA00023180"/>
    </source>
</evidence>
<evidence type="ECO:0000256" key="5">
    <source>
        <dbReference type="ARBA" id="ARBA00023170"/>
    </source>
</evidence>
<keyword evidence="5" id="KW-0675">Receptor</keyword>
<protein>
    <recommendedName>
        <fullName evidence="10">Receptor ligand binding region domain-containing protein</fullName>
    </recommendedName>
</protein>
<dbReference type="AlphaFoldDB" id="A0A8S2UKE1"/>
<evidence type="ECO:0000313" key="9">
    <source>
        <dbReference type="Proteomes" id="UP000682733"/>
    </source>
</evidence>
<dbReference type="GO" id="GO:0016020">
    <property type="term" value="C:membrane"/>
    <property type="evidence" value="ECO:0007669"/>
    <property type="project" value="UniProtKB-SubCell"/>
</dbReference>
<dbReference type="SUPFAM" id="SSF53822">
    <property type="entry name" value="Periplasmic binding protein-like I"/>
    <property type="match status" value="1"/>
</dbReference>
<dbReference type="InterPro" id="IPR028082">
    <property type="entry name" value="Peripla_BP_I"/>
</dbReference>
<proteinExistence type="predicted"/>
<dbReference type="InterPro" id="IPR050726">
    <property type="entry name" value="mGluR"/>
</dbReference>
<keyword evidence="6" id="KW-0325">Glycoprotein</keyword>
<comment type="subcellular location">
    <subcellularLocation>
        <location evidence="1">Membrane</location>
        <topology evidence="1">Multi-pass membrane protein</topology>
    </subcellularLocation>
</comment>
<evidence type="ECO:0000256" key="3">
    <source>
        <dbReference type="ARBA" id="ARBA00022989"/>
    </source>
</evidence>
<evidence type="ECO:0000256" key="1">
    <source>
        <dbReference type="ARBA" id="ARBA00004141"/>
    </source>
</evidence>
<evidence type="ECO:0000256" key="2">
    <source>
        <dbReference type="ARBA" id="ARBA00022692"/>
    </source>
</evidence>
<keyword evidence="2" id="KW-0812">Transmembrane</keyword>
<dbReference type="PANTHER" id="PTHR24060">
    <property type="entry name" value="METABOTROPIC GLUTAMATE RECEPTOR"/>
    <property type="match status" value="1"/>
</dbReference>
<dbReference type="Proteomes" id="UP000677228">
    <property type="component" value="Unassembled WGS sequence"/>
</dbReference>
<evidence type="ECO:0000313" key="8">
    <source>
        <dbReference type="EMBL" id="CAF4341818.1"/>
    </source>
</evidence>
<dbReference type="PRINTS" id="PR00248">
    <property type="entry name" value="GPCRMGR"/>
</dbReference>
<dbReference type="Gene3D" id="3.40.50.2300">
    <property type="match status" value="1"/>
</dbReference>
<sequence length="142" mass="15429">DVILGGFFPVHQPPLFDSATATSCGSIKKDRGIQRLEAMLFALDVVNLKKNKLMSSLLGKTDTKFGALIYDSCDYESYAVERAMNILLPNIHCFPEKKNDEKSTLPVVGVIGSASSVVSMAIADILRLAEVSSVILIYSESE</sequence>
<reference evidence="8" key="1">
    <citation type="submission" date="2021-02" db="EMBL/GenBank/DDBJ databases">
        <authorList>
            <person name="Nowell W R."/>
        </authorList>
    </citation>
    <scope>NUCLEOTIDE SEQUENCE</scope>
</reference>
<dbReference type="EMBL" id="CAJOBA010062988">
    <property type="protein sequence ID" value="CAF4341818.1"/>
    <property type="molecule type" value="Genomic_DNA"/>
</dbReference>
<dbReference type="EMBL" id="CAJNOK010040523">
    <property type="protein sequence ID" value="CAF1551595.1"/>
    <property type="molecule type" value="Genomic_DNA"/>
</dbReference>
<evidence type="ECO:0000313" key="7">
    <source>
        <dbReference type="EMBL" id="CAF1551595.1"/>
    </source>
</evidence>
<name>A0A8S2UKE1_9BILA</name>
<evidence type="ECO:0008006" key="10">
    <source>
        <dbReference type="Google" id="ProtNLM"/>
    </source>
</evidence>
<accession>A0A8S2UKE1</accession>
<dbReference type="Proteomes" id="UP000682733">
    <property type="component" value="Unassembled WGS sequence"/>
</dbReference>